<dbReference type="InterPro" id="IPR045298">
    <property type="entry name" value="Complex1_LYR_LYRM7"/>
</dbReference>
<comment type="subunit">
    <text evidence="3">Interacts with RIP1.</text>
</comment>
<accession>A0A9N9EYW0</accession>
<dbReference type="AlphaFoldDB" id="A0A9N9EYW0"/>
<comment type="caution">
    <text evidence="11">The sequence shown here is derived from an EMBL/GenBank/DDBJ whole genome shotgun (WGS) entry which is preliminary data.</text>
</comment>
<keyword evidence="5" id="KW-0809">Transit peptide</keyword>
<reference evidence="11" key="1">
    <citation type="submission" date="2021-06" db="EMBL/GenBank/DDBJ databases">
        <authorList>
            <person name="Kallberg Y."/>
            <person name="Tangrot J."/>
            <person name="Rosling A."/>
        </authorList>
    </citation>
    <scope>NUCLEOTIDE SEQUENCE</scope>
    <source>
        <strain evidence="11">FL130A</strain>
    </source>
</reference>
<dbReference type="Proteomes" id="UP000789508">
    <property type="component" value="Unassembled WGS sequence"/>
</dbReference>
<comment type="function">
    <text evidence="8">Assembly factor required for Rieske Fe-S protein RIP1 incorporation into the cytochrome b-c1 (CIII) complex. Functions as a chaperone, binding to this subunit within the mitochondrial matrix and stabilizing it prior to its translocation and insertion into the late CIII dimeric intermediate within the mitochondrial inner membrane. Modulates the mitochondrial matrix zinc pool.</text>
</comment>
<protein>
    <recommendedName>
        <fullName evidence="4">Mitochondrial zinc maintenance protein 1, mitochondrial</fullName>
    </recommendedName>
</protein>
<evidence type="ECO:0000259" key="10">
    <source>
        <dbReference type="Pfam" id="PF05347"/>
    </source>
</evidence>
<evidence type="ECO:0000256" key="6">
    <source>
        <dbReference type="ARBA" id="ARBA00023128"/>
    </source>
</evidence>
<dbReference type="Pfam" id="PF05347">
    <property type="entry name" value="Complex1_LYR"/>
    <property type="match status" value="1"/>
</dbReference>
<dbReference type="GO" id="GO:0044183">
    <property type="term" value="F:protein folding chaperone"/>
    <property type="evidence" value="ECO:0007669"/>
    <property type="project" value="TreeGrafter"/>
</dbReference>
<dbReference type="EMBL" id="CAJVPS010000615">
    <property type="protein sequence ID" value="CAG8498461.1"/>
    <property type="molecule type" value="Genomic_DNA"/>
</dbReference>
<evidence type="ECO:0000256" key="2">
    <source>
        <dbReference type="ARBA" id="ARBA00009949"/>
    </source>
</evidence>
<dbReference type="PANTHER" id="PTHR46749">
    <property type="entry name" value="COMPLEX III ASSEMBLY FACTOR LYRM7"/>
    <property type="match status" value="1"/>
</dbReference>
<dbReference type="PANTHER" id="PTHR46749:SF1">
    <property type="entry name" value="COMPLEX III ASSEMBLY FACTOR LYRM7"/>
    <property type="match status" value="1"/>
</dbReference>
<evidence type="ECO:0000256" key="3">
    <source>
        <dbReference type="ARBA" id="ARBA00011589"/>
    </source>
</evidence>
<sequence length="126" mass="14578">MFVKSAESNATATSRILRYAVLKAYRDLLKAQRETFYGDILTLRAARDKTREEFLRNRNLNEESQIQEQINRATEIADTLRRNVVQAVSVDQDKTRFRLMLNENHELGDNNSLKRSQSSASLQKST</sequence>
<evidence type="ECO:0000256" key="1">
    <source>
        <dbReference type="ARBA" id="ARBA00004305"/>
    </source>
</evidence>
<evidence type="ECO:0000256" key="4">
    <source>
        <dbReference type="ARBA" id="ARBA00015108"/>
    </source>
</evidence>
<dbReference type="GO" id="GO:0005759">
    <property type="term" value="C:mitochondrial matrix"/>
    <property type="evidence" value="ECO:0007669"/>
    <property type="project" value="UniProtKB-SubCell"/>
</dbReference>
<evidence type="ECO:0000256" key="9">
    <source>
        <dbReference type="SAM" id="MobiDB-lite"/>
    </source>
</evidence>
<evidence type="ECO:0000256" key="5">
    <source>
        <dbReference type="ARBA" id="ARBA00022946"/>
    </source>
</evidence>
<keyword evidence="6" id="KW-0496">Mitochondrion</keyword>
<feature type="domain" description="Complex 1 LYR protein" evidence="10">
    <location>
        <begin position="20"/>
        <end position="75"/>
    </location>
</feature>
<keyword evidence="7" id="KW-0143">Chaperone</keyword>
<organism evidence="11 12">
    <name type="scientific">Ambispora leptoticha</name>
    <dbReference type="NCBI Taxonomy" id="144679"/>
    <lineage>
        <taxon>Eukaryota</taxon>
        <taxon>Fungi</taxon>
        <taxon>Fungi incertae sedis</taxon>
        <taxon>Mucoromycota</taxon>
        <taxon>Glomeromycotina</taxon>
        <taxon>Glomeromycetes</taxon>
        <taxon>Archaeosporales</taxon>
        <taxon>Ambisporaceae</taxon>
        <taxon>Ambispora</taxon>
    </lineage>
</organism>
<name>A0A9N9EYW0_9GLOM</name>
<evidence type="ECO:0000313" key="11">
    <source>
        <dbReference type="EMBL" id="CAG8498461.1"/>
    </source>
</evidence>
<proteinExistence type="inferred from homology"/>
<dbReference type="OrthoDB" id="529194at2759"/>
<feature type="region of interest" description="Disordered" evidence="9">
    <location>
        <begin position="107"/>
        <end position="126"/>
    </location>
</feature>
<dbReference type="GO" id="GO:0034551">
    <property type="term" value="P:mitochondrial respiratory chain complex III assembly"/>
    <property type="evidence" value="ECO:0007669"/>
    <property type="project" value="InterPro"/>
</dbReference>
<feature type="compositionally biased region" description="Polar residues" evidence="9">
    <location>
        <begin position="109"/>
        <end position="126"/>
    </location>
</feature>
<evidence type="ECO:0000256" key="8">
    <source>
        <dbReference type="ARBA" id="ARBA00025268"/>
    </source>
</evidence>
<evidence type="ECO:0000256" key="7">
    <source>
        <dbReference type="ARBA" id="ARBA00023186"/>
    </source>
</evidence>
<comment type="similarity">
    <text evidence="2">Belongs to the complex I LYR family. MZM1 subfamily.</text>
</comment>
<dbReference type="InterPro" id="IPR050435">
    <property type="entry name" value="MZM1/LYRM7"/>
</dbReference>
<keyword evidence="12" id="KW-1185">Reference proteome</keyword>
<comment type="subcellular location">
    <subcellularLocation>
        <location evidence="1">Mitochondrion matrix</location>
    </subcellularLocation>
</comment>
<dbReference type="InterPro" id="IPR008011">
    <property type="entry name" value="Complex1_LYR_dom"/>
</dbReference>
<gene>
    <name evidence="11" type="ORF">ALEPTO_LOCUS3360</name>
</gene>
<evidence type="ECO:0000313" key="12">
    <source>
        <dbReference type="Proteomes" id="UP000789508"/>
    </source>
</evidence>
<dbReference type="CDD" id="cd20267">
    <property type="entry name" value="Complex1_LYR_LYRM7"/>
    <property type="match status" value="1"/>
</dbReference>